<sequence>KFTSNYHVIATPDQVVNGTTPTGGLAGAKGFYDLGVNTDLNLICYYIKLEGFRGQYQSPALTATHIHEAAKGQSGPPRIAFPNPVGDEKLAISVGCLQGPFRTGVNDTAGKDTGASFHVRQIEQNPKGFFADVHSSLAVPGAVRGQI</sequence>
<feature type="domain" description="CHRD" evidence="1">
    <location>
        <begin position="4"/>
        <end position="147"/>
    </location>
</feature>
<feature type="non-terminal residue" evidence="2">
    <location>
        <position position="147"/>
    </location>
</feature>
<reference evidence="2" key="1">
    <citation type="journal article" date="2020" name="Stud. Mycol.">
        <title>101 Dothideomycetes genomes: a test case for predicting lifestyles and emergence of pathogens.</title>
        <authorList>
            <person name="Haridas S."/>
            <person name="Albert R."/>
            <person name="Binder M."/>
            <person name="Bloem J."/>
            <person name="Labutti K."/>
            <person name="Salamov A."/>
            <person name="Andreopoulos B."/>
            <person name="Baker S."/>
            <person name="Barry K."/>
            <person name="Bills G."/>
            <person name="Bluhm B."/>
            <person name="Cannon C."/>
            <person name="Castanera R."/>
            <person name="Culley D."/>
            <person name="Daum C."/>
            <person name="Ezra D."/>
            <person name="Gonzalez J."/>
            <person name="Henrissat B."/>
            <person name="Kuo A."/>
            <person name="Liang C."/>
            <person name="Lipzen A."/>
            <person name="Lutzoni F."/>
            <person name="Magnuson J."/>
            <person name="Mondo S."/>
            <person name="Nolan M."/>
            <person name="Ohm R."/>
            <person name="Pangilinan J."/>
            <person name="Park H.-J."/>
            <person name="Ramirez L."/>
            <person name="Alfaro M."/>
            <person name="Sun H."/>
            <person name="Tritt A."/>
            <person name="Yoshinaga Y."/>
            <person name="Zwiers L.-H."/>
            <person name="Turgeon B."/>
            <person name="Goodwin S."/>
            <person name="Spatafora J."/>
            <person name="Crous P."/>
            <person name="Grigoriev I."/>
        </authorList>
    </citation>
    <scope>NUCLEOTIDE SEQUENCE</scope>
    <source>
        <strain evidence="2">CBS 116435</strain>
    </source>
</reference>
<evidence type="ECO:0000313" key="3">
    <source>
        <dbReference type="Proteomes" id="UP000799441"/>
    </source>
</evidence>
<dbReference type="InterPro" id="IPR010895">
    <property type="entry name" value="CHRD"/>
</dbReference>
<organism evidence="2 3">
    <name type="scientific">Polychaeton citri CBS 116435</name>
    <dbReference type="NCBI Taxonomy" id="1314669"/>
    <lineage>
        <taxon>Eukaryota</taxon>
        <taxon>Fungi</taxon>
        <taxon>Dikarya</taxon>
        <taxon>Ascomycota</taxon>
        <taxon>Pezizomycotina</taxon>
        <taxon>Dothideomycetes</taxon>
        <taxon>Dothideomycetidae</taxon>
        <taxon>Capnodiales</taxon>
        <taxon>Capnodiaceae</taxon>
        <taxon>Polychaeton</taxon>
    </lineage>
</organism>
<protein>
    <recommendedName>
        <fullName evidence="1">CHRD domain-containing protein</fullName>
    </recommendedName>
</protein>
<comment type="caution">
    <text evidence="2">The sequence shown here is derived from an EMBL/GenBank/DDBJ whole genome shotgun (WGS) entry which is preliminary data.</text>
</comment>
<accession>A0A9P4Q5E3</accession>
<dbReference type="AlphaFoldDB" id="A0A9P4Q5E3"/>
<dbReference type="Proteomes" id="UP000799441">
    <property type="component" value="Unassembled WGS sequence"/>
</dbReference>
<dbReference type="SMART" id="SM00754">
    <property type="entry name" value="CHRD"/>
    <property type="match status" value="1"/>
</dbReference>
<proteinExistence type="predicted"/>
<keyword evidence="3" id="KW-1185">Reference proteome</keyword>
<dbReference type="EMBL" id="MU003795">
    <property type="protein sequence ID" value="KAF2720903.1"/>
    <property type="molecule type" value="Genomic_DNA"/>
</dbReference>
<dbReference type="Pfam" id="PF07452">
    <property type="entry name" value="CHRD"/>
    <property type="match status" value="1"/>
</dbReference>
<gene>
    <name evidence="2" type="ORF">K431DRAFT_208167</name>
</gene>
<evidence type="ECO:0000259" key="1">
    <source>
        <dbReference type="SMART" id="SM00754"/>
    </source>
</evidence>
<dbReference type="OrthoDB" id="3554264at2759"/>
<feature type="non-terminal residue" evidence="2">
    <location>
        <position position="1"/>
    </location>
</feature>
<evidence type="ECO:0000313" key="2">
    <source>
        <dbReference type="EMBL" id="KAF2720903.1"/>
    </source>
</evidence>
<name>A0A9P4Q5E3_9PEZI</name>